<dbReference type="InterPro" id="IPR001128">
    <property type="entry name" value="Cyt_P450"/>
</dbReference>
<keyword evidence="8" id="KW-1185">Reference proteome</keyword>
<proteinExistence type="inferred from homology"/>
<evidence type="ECO:0000256" key="3">
    <source>
        <dbReference type="ARBA" id="ARBA00022723"/>
    </source>
</evidence>
<dbReference type="EMBL" id="JBFXLR010000018">
    <property type="protein sequence ID" value="KAL2851291.1"/>
    <property type="molecule type" value="Genomic_DNA"/>
</dbReference>
<dbReference type="RefSeq" id="XP_070899732.1">
    <property type="nucleotide sequence ID" value="XM_071039960.1"/>
</dbReference>
<keyword evidence="6" id="KW-0472">Membrane</keyword>
<dbReference type="Gene3D" id="1.10.630.10">
    <property type="entry name" value="Cytochrome P450"/>
    <property type="match status" value="2"/>
</dbReference>
<comment type="similarity">
    <text evidence="2">Belongs to the cytochrome P450 family.</text>
</comment>
<dbReference type="InterPro" id="IPR050121">
    <property type="entry name" value="Cytochrome_P450_monoxygenase"/>
</dbReference>
<evidence type="ECO:0000313" key="7">
    <source>
        <dbReference type="EMBL" id="KAL2851291.1"/>
    </source>
</evidence>
<dbReference type="SUPFAM" id="SSF48264">
    <property type="entry name" value="Cytochrome P450"/>
    <property type="match status" value="1"/>
</dbReference>
<sequence>MPHTLANVSGTGLDVPSAPAKQIMVGNSNCDVLRMLACVLAIVLALVGGLHLLYNHSRVKSIPGPFFAAISDIWRIYAQRAPGYSRHLAELHRKHGDAVRLGPCFVSICDYEEIARVCREKLREELRQFGRSTSKEQLLGRSEDFTRHEGAINDDLRNIIGTFRRHRTIDLTASLRFFAEGFLSHFFVDSFPRLSSGDPPDNRLKPSLLSIIEEQLLRGPASLLKRERLSCYNFGKASTPSMHGIFETRDTSIGRERGEPPILAACIESIAAAFVTVFQILLSKPIVLSTLRSELDSAPRLRDKSAGPSWSDLAGLPYLDAVLKETMRHALLIDNQHGMRLTDGLLDMSGIGIPRGTIVSWHPFAVLCNDSVYGVDAGAFKPERWLSADHPQLTFMHESLVPLSVCLAEYPKLESAWLELKKTVVVLLREFDFQVLEVESAEGPESLGVSPSYPPSARVWCTPRIPGPGRARVGHLR</sequence>
<evidence type="ECO:0000256" key="4">
    <source>
        <dbReference type="ARBA" id="ARBA00023002"/>
    </source>
</evidence>
<keyword evidence="6" id="KW-0812">Transmembrane</keyword>
<keyword evidence="3" id="KW-0479">Metal-binding</keyword>
<dbReference type="InterPro" id="IPR036396">
    <property type="entry name" value="Cyt_P450_sf"/>
</dbReference>
<evidence type="ECO:0000256" key="2">
    <source>
        <dbReference type="ARBA" id="ARBA00010617"/>
    </source>
</evidence>
<dbReference type="Pfam" id="PF00067">
    <property type="entry name" value="p450"/>
    <property type="match status" value="1"/>
</dbReference>
<dbReference type="PANTHER" id="PTHR24305">
    <property type="entry name" value="CYTOCHROME P450"/>
    <property type="match status" value="1"/>
</dbReference>
<feature type="transmembrane region" description="Helical" evidence="6">
    <location>
        <begin position="32"/>
        <end position="54"/>
    </location>
</feature>
<accession>A0ABR4KGF5</accession>
<protein>
    <submittedName>
        <fullName evidence="7">Cytochrome P450</fullName>
    </submittedName>
</protein>
<evidence type="ECO:0000256" key="5">
    <source>
        <dbReference type="ARBA" id="ARBA00023004"/>
    </source>
</evidence>
<dbReference type="GeneID" id="98155124"/>
<keyword evidence="5" id="KW-0408">Iron</keyword>
<keyword evidence="6" id="KW-1133">Transmembrane helix</keyword>
<dbReference type="Proteomes" id="UP001610444">
    <property type="component" value="Unassembled WGS sequence"/>
</dbReference>
<gene>
    <name evidence="7" type="ORF">BJX68DRAFT_236080</name>
</gene>
<evidence type="ECO:0000256" key="6">
    <source>
        <dbReference type="SAM" id="Phobius"/>
    </source>
</evidence>
<reference evidence="7 8" key="1">
    <citation type="submission" date="2024-07" db="EMBL/GenBank/DDBJ databases">
        <title>Section-level genome sequencing and comparative genomics of Aspergillus sections Usti and Cavernicolus.</title>
        <authorList>
            <consortium name="Lawrence Berkeley National Laboratory"/>
            <person name="Nybo J.L."/>
            <person name="Vesth T.C."/>
            <person name="Theobald S."/>
            <person name="Frisvad J.C."/>
            <person name="Larsen T.O."/>
            <person name="Kjaerboelling I."/>
            <person name="Rothschild-Mancinelli K."/>
            <person name="Lyhne E.K."/>
            <person name="Kogle M.E."/>
            <person name="Barry K."/>
            <person name="Clum A."/>
            <person name="Na H."/>
            <person name="Ledsgaard L."/>
            <person name="Lin J."/>
            <person name="Lipzen A."/>
            <person name="Kuo A."/>
            <person name="Riley R."/>
            <person name="Mondo S."/>
            <person name="LaButti K."/>
            <person name="Haridas S."/>
            <person name="Pangalinan J."/>
            <person name="Salamov A.A."/>
            <person name="Simmons B.A."/>
            <person name="Magnuson J.K."/>
            <person name="Chen J."/>
            <person name="Drula E."/>
            <person name="Henrissat B."/>
            <person name="Wiebenga A."/>
            <person name="Lubbers R.J."/>
            <person name="Gomes A.C."/>
            <person name="Macurrencykelacurrency M.R."/>
            <person name="Stajich J."/>
            <person name="Grigoriev I.V."/>
            <person name="Mortensen U.H."/>
            <person name="De vries R.P."/>
            <person name="Baker S.E."/>
            <person name="Andersen M.R."/>
        </authorList>
    </citation>
    <scope>NUCLEOTIDE SEQUENCE [LARGE SCALE GENOMIC DNA]</scope>
    <source>
        <strain evidence="7 8">CBS 756.74</strain>
    </source>
</reference>
<keyword evidence="4" id="KW-0560">Oxidoreductase</keyword>
<name>A0ABR4KGF5_9EURO</name>
<dbReference type="PANTHER" id="PTHR24305:SF235">
    <property type="entry name" value="CYTOCHROME P450 MONOOXYGENASE APDB-RELATED"/>
    <property type="match status" value="1"/>
</dbReference>
<comment type="caution">
    <text evidence="7">The sequence shown here is derived from an EMBL/GenBank/DDBJ whole genome shotgun (WGS) entry which is preliminary data.</text>
</comment>
<evidence type="ECO:0000313" key="8">
    <source>
        <dbReference type="Proteomes" id="UP001610444"/>
    </source>
</evidence>
<evidence type="ECO:0000256" key="1">
    <source>
        <dbReference type="ARBA" id="ARBA00001971"/>
    </source>
</evidence>
<organism evidence="7 8">
    <name type="scientific">Aspergillus pseudodeflectus</name>
    <dbReference type="NCBI Taxonomy" id="176178"/>
    <lineage>
        <taxon>Eukaryota</taxon>
        <taxon>Fungi</taxon>
        <taxon>Dikarya</taxon>
        <taxon>Ascomycota</taxon>
        <taxon>Pezizomycotina</taxon>
        <taxon>Eurotiomycetes</taxon>
        <taxon>Eurotiomycetidae</taxon>
        <taxon>Eurotiales</taxon>
        <taxon>Aspergillaceae</taxon>
        <taxon>Aspergillus</taxon>
        <taxon>Aspergillus subgen. Nidulantes</taxon>
    </lineage>
</organism>
<comment type="cofactor">
    <cofactor evidence="1">
        <name>heme</name>
        <dbReference type="ChEBI" id="CHEBI:30413"/>
    </cofactor>
</comment>